<feature type="compositionally biased region" description="Basic and acidic residues" evidence="2">
    <location>
        <begin position="12"/>
        <end position="29"/>
    </location>
</feature>
<organism evidence="5 6">
    <name type="scientific">Malassezia globosa (strain ATCC MYA-4612 / CBS 7966)</name>
    <name type="common">Dandruff-associated fungus</name>
    <dbReference type="NCBI Taxonomy" id="425265"/>
    <lineage>
        <taxon>Eukaryota</taxon>
        <taxon>Fungi</taxon>
        <taxon>Dikarya</taxon>
        <taxon>Basidiomycota</taxon>
        <taxon>Ustilaginomycotina</taxon>
        <taxon>Malasseziomycetes</taxon>
        <taxon>Malasseziales</taxon>
        <taxon>Malasseziaceae</taxon>
        <taxon>Malassezia</taxon>
    </lineage>
</organism>
<comment type="caution">
    <text evidence="5">The sequence shown here is derived from an EMBL/GenBank/DDBJ whole genome shotgun (WGS) entry which is preliminary data.</text>
</comment>
<dbReference type="EMBL" id="AAYY01000015">
    <property type="protein sequence ID" value="EDP41821.1"/>
    <property type="molecule type" value="Genomic_DNA"/>
</dbReference>
<dbReference type="Pfam" id="PF14523">
    <property type="entry name" value="Syntaxin_2"/>
    <property type="match status" value="1"/>
</dbReference>
<dbReference type="GeneID" id="5853342"/>
<feature type="compositionally biased region" description="Low complexity" evidence="2">
    <location>
        <begin position="170"/>
        <end position="181"/>
    </location>
</feature>
<dbReference type="InterPro" id="IPR000727">
    <property type="entry name" value="T_SNARE_dom"/>
</dbReference>
<evidence type="ECO:0000256" key="1">
    <source>
        <dbReference type="ARBA" id="ARBA00009063"/>
    </source>
</evidence>
<keyword evidence="3" id="KW-0472">Membrane</keyword>
<dbReference type="OMA" id="RVHNTME"/>
<dbReference type="PROSITE" id="PS50192">
    <property type="entry name" value="T_SNARE"/>
    <property type="match status" value="1"/>
</dbReference>
<dbReference type="Gene3D" id="1.20.58.70">
    <property type="match status" value="1"/>
</dbReference>
<dbReference type="SUPFAM" id="SSF47661">
    <property type="entry name" value="t-snare proteins"/>
    <property type="match status" value="1"/>
</dbReference>
<dbReference type="GO" id="GO:0006886">
    <property type="term" value="P:intracellular protein transport"/>
    <property type="evidence" value="ECO:0007669"/>
    <property type="project" value="InterPro"/>
</dbReference>
<dbReference type="InterPro" id="IPR006012">
    <property type="entry name" value="Syntaxin/epimorphin_CS"/>
</dbReference>
<dbReference type="FunCoup" id="A8QAS8">
    <property type="interactions" value="214"/>
</dbReference>
<dbReference type="CDD" id="cd15840">
    <property type="entry name" value="SNARE_Qa"/>
    <property type="match status" value="1"/>
</dbReference>
<dbReference type="GO" id="GO:0012505">
    <property type="term" value="C:endomembrane system"/>
    <property type="evidence" value="ECO:0007669"/>
    <property type="project" value="TreeGrafter"/>
</dbReference>
<evidence type="ECO:0000313" key="5">
    <source>
        <dbReference type="EMBL" id="EDP41821.1"/>
    </source>
</evidence>
<comment type="similarity">
    <text evidence="1">Belongs to the syntaxin family.</text>
</comment>
<sequence>MSFNDLEQGRLVPDEPRHQLSEDSGHEASRVESQAFMHLTEQVGLHVFRINANVATLEKLDADLRKATDGDQSKTDKIMKHFADLCEQTRSIVKEATEDVKSLSRFPVGGTGGAVRRTSPSRLMQVKLQHDFQDALAAFQKIQKSGIRKEKVALAHAKQRGNEANSLETQSENQPQLQEQQQTQVHVSRLTNEEIEFQESIIAEREAEIREIEQGVQELNEIFRDLSHIVQEQGGMIDNIEYNIGNISTSAQGADRELLRANTYQRRAKHRGLCLTMIVAMVVALVLVAVRIVHLTISCWDSICEK</sequence>
<evidence type="ECO:0000256" key="2">
    <source>
        <dbReference type="SAM" id="MobiDB-lite"/>
    </source>
</evidence>
<dbReference type="VEuPathDB" id="FungiDB:MGL_3823"/>
<reference evidence="5 6" key="1">
    <citation type="journal article" date="2007" name="Proc. Natl. Acad. Sci. U.S.A.">
        <title>Dandruff-associated Malassezia genomes reveal convergent and divergent virulence traits shared with plant and human fungal pathogens.</title>
        <authorList>
            <person name="Xu J."/>
            <person name="Saunders C.W."/>
            <person name="Hu P."/>
            <person name="Grant R.A."/>
            <person name="Boekhout T."/>
            <person name="Kuramae E.E."/>
            <person name="Kronstad J.W."/>
            <person name="Deangelis Y.M."/>
            <person name="Reeder N.L."/>
            <person name="Johnstone K.R."/>
            <person name="Leland M."/>
            <person name="Fieno A.M."/>
            <person name="Begley W.M."/>
            <person name="Sun Y."/>
            <person name="Lacey M.P."/>
            <person name="Chaudhary T."/>
            <person name="Keough T."/>
            <person name="Chu L."/>
            <person name="Sears R."/>
            <person name="Yuan B."/>
            <person name="Dawson T.L.Jr."/>
        </authorList>
    </citation>
    <scope>NUCLEOTIDE SEQUENCE [LARGE SCALE GENOMIC DNA]</scope>
    <source>
        <strain evidence="6">ATCC MYA-4612 / CBS 7966</strain>
    </source>
</reference>
<dbReference type="GO" id="GO:0006906">
    <property type="term" value="P:vesicle fusion"/>
    <property type="evidence" value="ECO:0007669"/>
    <property type="project" value="TreeGrafter"/>
</dbReference>
<name>A8QAS8_MALGO</name>
<dbReference type="InParanoid" id="A8QAS8"/>
<dbReference type="GO" id="GO:0005484">
    <property type="term" value="F:SNAP receptor activity"/>
    <property type="evidence" value="ECO:0007669"/>
    <property type="project" value="InterPro"/>
</dbReference>
<dbReference type="RefSeq" id="XP_001729035.1">
    <property type="nucleotide sequence ID" value="XM_001728983.1"/>
</dbReference>
<dbReference type="AlphaFoldDB" id="A8QAS8"/>
<evidence type="ECO:0000313" key="6">
    <source>
        <dbReference type="Proteomes" id="UP000008837"/>
    </source>
</evidence>
<dbReference type="PANTHER" id="PTHR19957">
    <property type="entry name" value="SYNTAXIN"/>
    <property type="match status" value="1"/>
</dbReference>
<dbReference type="GO" id="GO:0048278">
    <property type="term" value="P:vesicle docking"/>
    <property type="evidence" value="ECO:0007669"/>
    <property type="project" value="TreeGrafter"/>
</dbReference>
<dbReference type="KEGG" id="mgl:MGL_3823"/>
<feature type="region of interest" description="Disordered" evidence="2">
    <location>
        <begin position="1"/>
        <end position="29"/>
    </location>
</feature>
<dbReference type="Proteomes" id="UP000008837">
    <property type="component" value="Unassembled WGS sequence"/>
</dbReference>
<dbReference type="Pfam" id="PF05739">
    <property type="entry name" value="SNARE"/>
    <property type="match status" value="1"/>
</dbReference>
<dbReference type="GO" id="GO:0000149">
    <property type="term" value="F:SNARE binding"/>
    <property type="evidence" value="ECO:0007669"/>
    <property type="project" value="TreeGrafter"/>
</dbReference>
<keyword evidence="3" id="KW-1133">Transmembrane helix</keyword>
<dbReference type="InterPro" id="IPR010989">
    <property type="entry name" value="SNARE"/>
</dbReference>
<dbReference type="Gene3D" id="1.20.5.110">
    <property type="match status" value="1"/>
</dbReference>
<dbReference type="PANTHER" id="PTHR19957:SF38">
    <property type="entry name" value="LD27581P"/>
    <property type="match status" value="1"/>
</dbReference>
<protein>
    <recommendedName>
        <fullName evidence="4">t-SNARE coiled-coil homology domain-containing protein</fullName>
    </recommendedName>
</protein>
<dbReference type="InterPro" id="IPR006011">
    <property type="entry name" value="Syntaxin_N"/>
</dbReference>
<dbReference type="FunFam" id="1.20.5.110:FF:000059">
    <property type="entry name" value="Related to syntaxin 12"/>
    <property type="match status" value="1"/>
</dbReference>
<keyword evidence="6" id="KW-1185">Reference proteome</keyword>
<dbReference type="InterPro" id="IPR045242">
    <property type="entry name" value="Syntaxin"/>
</dbReference>
<evidence type="ECO:0000259" key="4">
    <source>
        <dbReference type="PROSITE" id="PS50192"/>
    </source>
</evidence>
<gene>
    <name evidence="5" type="ORF">MGL_3823</name>
</gene>
<keyword evidence="3" id="KW-0812">Transmembrane</keyword>
<feature type="domain" description="T-SNARE coiled-coil homology" evidence="4">
    <location>
        <begin position="199"/>
        <end position="261"/>
    </location>
</feature>
<dbReference type="STRING" id="425265.A8QAS8"/>
<feature type="transmembrane region" description="Helical" evidence="3">
    <location>
        <begin position="273"/>
        <end position="293"/>
    </location>
</feature>
<dbReference type="SMART" id="SM00397">
    <property type="entry name" value="t_SNARE"/>
    <property type="match status" value="1"/>
</dbReference>
<dbReference type="PROSITE" id="PS00914">
    <property type="entry name" value="SYNTAXIN"/>
    <property type="match status" value="1"/>
</dbReference>
<dbReference type="GO" id="GO:0006896">
    <property type="term" value="P:Golgi to vacuole transport"/>
    <property type="evidence" value="ECO:0007669"/>
    <property type="project" value="TreeGrafter"/>
</dbReference>
<feature type="region of interest" description="Disordered" evidence="2">
    <location>
        <begin position="157"/>
        <end position="181"/>
    </location>
</feature>
<evidence type="ECO:0000256" key="3">
    <source>
        <dbReference type="SAM" id="Phobius"/>
    </source>
</evidence>
<dbReference type="GO" id="GO:0031201">
    <property type="term" value="C:SNARE complex"/>
    <property type="evidence" value="ECO:0007669"/>
    <property type="project" value="TreeGrafter"/>
</dbReference>
<proteinExistence type="inferred from homology"/>
<accession>A8QAS8</accession>
<dbReference type="OrthoDB" id="364348at2759"/>